<evidence type="ECO:0000313" key="1">
    <source>
        <dbReference type="EMBL" id="ATL70249.1"/>
    </source>
</evidence>
<reference evidence="1 2" key="1">
    <citation type="submission" date="2017-10" db="EMBL/GenBank/DDBJ databases">
        <title>Comparative genomics between pathogenic Norcardia.</title>
        <authorList>
            <person name="Zeng L."/>
        </authorList>
    </citation>
    <scope>NUCLEOTIDE SEQUENCE [LARGE SCALE GENOMIC DNA]</scope>
    <source>
        <strain evidence="1 2">NC_YFY_NT001</strain>
    </source>
</reference>
<proteinExistence type="predicted"/>
<evidence type="ECO:0000313" key="2">
    <source>
        <dbReference type="Proteomes" id="UP000221961"/>
    </source>
</evidence>
<name>A0A291RSK9_9NOCA</name>
<sequence length="104" mass="11247">MDIDALGRTVQLLRGSEQVLNDALNAMKQGGHGDVGPKVLNDAADSFQRRWHYGVQQIGEQAKSVADGVSQCHDAYQESDRAFADALSKAQSAVDEAIGRFESK</sequence>
<accession>A0A291RSK9</accession>
<dbReference type="AlphaFoldDB" id="A0A291RSK9"/>
<dbReference type="KEGG" id="ntp:CRH09_32765"/>
<dbReference type="EMBL" id="CP023778">
    <property type="protein sequence ID" value="ATL70249.1"/>
    <property type="molecule type" value="Genomic_DNA"/>
</dbReference>
<organism evidence="1 2">
    <name type="scientific">Nocardia terpenica</name>
    <dbReference type="NCBI Taxonomy" id="455432"/>
    <lineage>
        <taxon>Bacteria</taxon>
        <taxon>Bacillati</taxon>
        <taxon>Actinomycetota</taxon>
        <taxon>Actinomycetes</taxon>
        <taxon>Mycobacteriales</taxon>
        <taxon>Nocardiaceae</taxon>
        <taxon>Nocardia</taxon>
    </lineage>
</organism>
<gene>
    <name evidence="1" type="ORF">CRH09_32765</name>
</gene>
<evidence type="ECO:0008006" key="3">
    <source>
        <dbReference type="Google" id="ProtNLM"/>
    </source>
</evidence>
<protein>
    <recommendedName>
        <fullName evidence="3">ESX-1 secretion-associated protein</fullName>
    </recommendedName>
</protein>
<dbReference type="Proteomes" id="UP000221961">
    <property type="component" value="Chromosome"/>
</dbReference>